<dbReference type="SUPFAM" id="SSF51395">
    <property type="entry name" value="FMN-linked oxidoreductases"/>
    <property type="match status" value="1"/>
</dbReference>
<dbReference type="PANTHER" id="PTHR22893:SF91">
    <property type="entry name" value="NADPH DEHYDROGENASE 2-RELATED"/>
    <property type="match status" value="1"/>
</dbReference>
<dbReference type="CDD" id="cd02933">
    <property type="entry name" value="OYE_like_FMN"/>
    <property type="match status" value="1"/>
</dbReference>
<name>A0A0L6CEC4_9MICO</name>
<evidence type="ECO:0000256" key="2">
    <source>
        <dbReference type="ARBA" id="ARBA00005979"/>
    </source>
</evidence>
<accession>A0A0L6CEC4</accession>
<gene>
    <name evidence="5" type="ORF">VV01_21435</name>
</gene>
<dbReference type="STRING" id="1631356.VV01_21435"/>
<proteinExistence type="inferred from homology"/>
<dbReference type="GO" id="GO:0016628">
    <property type="term" value="F:oxidoreductase activity, acting on the CH-CH group of donors, NAD or NADP as acceptor"/>
    <property type="evidence" value="ECO:0007669"/>
    <property type="project" value="UniProtKB-ARBA"/>
</dbReference>
<organism evidence="5 6">
    <name type="scientific">Luteipulveratus halotolerans</name>
    <dbReference type="NCBI Taxonomy" id="1631356"/>
    <lineage>
        <taxon>Bacteria</taxon>
        <taxon>Bacillati</taxon>
        <taxon>Actinomycetota</taxon>
        <taxon>Actinomycetes</taxon>
        <taxon>Micrococcales</taxon>
        <taxon>Dermacoccaceae</taxon>
        <taxon>Luteipulveratus</taxon>
    </lineage>
</organism>
<feature type="domain" description="NADH:flavin oxidoreductase/NADH oxidase N-terminal" evidence="4">
    <location>
        <begin position="5"/>
        <end position="356"/>
    </location>
</feature>
<dbReference type="AlphaFoldDB" id="A0A0L6CEC4"/>
<evidence type="ECO:0000313" key="5">
    <source>
        <dbReference type="EMBL" id="KNX35853.1"/>
    </source>
</evidence>
<sequence length="389" mass="41750">MASPFNPIQLGRTRLRNRIVMSPMTRSRAHGPAASPNPLMATYYAQRAGAGLIVTEGIQPNPIGQGYPSTPGLHNRTQIAAWRQVTDAVHARGGVIFAQLMHTGRVGHPTNYAEAYHPEAVAGSATARASQAPLETRKTPATPVGPSPIAAQGQIFTASGLQDFVTPVALTDAGITQTITDFADAAANAIDAGFDGVELHGANGYLLHQFLSTNANQRTDKWGGSVENRTRMIIETTRAVAETIGAERTALRISPGNPLNDITEDDYRQTYPRVLTALDPLGLAYLHVLESTDPQFTQDLRQAWRGVFVLNPSTPGSRTGPEHLRLVEDGDSDLVSFGSLFIANPDLPERLRTHAPLAQPDMTKAYGGDAAGYTDYPTMHGDLEREATA</sequence>
<dbReference type="OrthoDB" id="3169239at2"/>
<keyword evidence="3" id="KW-0560">Oxidoreductase</keyword>
<comment type="similarity">
    <text evidence="2">Belongs to the NADH:flavin oxidoreductase/NADH oxidase family.</text>
</comment>
<dbReference type="EMBL" id="LAIR01000003">
    <property type="protein sequence ID" value="KNX35853.1"/>
    <property type="molecule type" value="Genomic_DNA"/>
</dbReference>
<dbReference type="InterPro" id="IPR013785">
    <property type="entry name" value="Aldolase_TIM"/>
</dbReference>
<dbReference type="RefSeq" id="WP_050672104.1">
    <property type="nucleotide sequence ID" value="NZ_LAIR01000003.1"/>
</dbReference>
<dbReference type="GO" id="GO:0005829">
    <property type="term" value="C:cytosol"/>
    <property type="evidence" value="ECO:0007669"/>
    <property type="project" value="UniProtKB-ARBA"/>
</dbReference>
<evidence type="ECO:0000313" key="6">
    <source>
        <dbReference type="Proteomes" id="UP000037397"/>
    </source>
</evidence>
<dbReference type="Pfam" id="PF00724">
    <property type="entry name" value="Oxidored_FMN"/>
    <property type="match status" value="1"/>
</dbReference>
<dbReference type="InterPro" id="IPR001155">
    <property type="entry name" value="OxRdtase_FMN_N"/>
</dbReference>
<comment type="cofactor">
    <cofactor evidence="1">
        <name>FMN</name>
        <dbReference type="ChEBI" id="CHEBI:58210"/>
    </cofactor>
</comment>
<evidence type="ECO:0000256" key="3">
    <source>
        <dbReference type="ARBA" id="ARBA00023002"/>
    </source>
</evidence>
<evidence type="ECO:0000259" key="4">
    <source>
        <dbReference type="Pfam" id="PF00724"/>
    </source>
</evidence>
<dbReference type="InterPro" id="IPR045247">
    <property type="entry name" value="Oye-like"/>
</dbReference>
<dbReference type="FunFam" id="3.20.20.70:FF:000059">
    <property type="entry name" value="N-ethylmaleimide reductase, FMN-linked"/>
    <property type="match status" value="1"/>
</dbReference>
<evidence type="ECO:0000256" key="1">
    <source>
        <dbReference type="ARBA" id="ARBA00001917"/>
    </source>
</evidence>
<dbReference type="PANTHER" id="PTHR22893">
    <property type="entry name" value="NADH OXIDOREDUCTASE-RELATED"/>
    <property type="match status" value="1"/>
</dbReference>
<dbReference type="GO" id="GO:0010181">
    <property type="term" value="F:FMN binding"/>
    <property type="evidence" value="ECO:0007669"/>
    <property type="project" value="InterPro"/>
</dbReference>
<protein>
    <submittedName>
        <fullName evidence="5">1,2-oxophytodienoate reductase</fullName>
    </submittedName>
</protein>
<dbReference type="Proteomes" id="UP000037397">
    <property type="component" value="Unassembled WGS sequence"/>
</dbReference>
<keyword evidence="6" id="KW-1185">Reference proteome</keyword>
<reference evidence="6" key="1">
    <citation type="submission" date="2015-03" db="EMBL/GenBank/DDBJ databases">
        <title>Luteipulveratus halotolerans sp. nov., a novel actinobacterium (Dermacoccaceae) from Sarawak, Malaysia.</title>
        <authorList>
            <person name="Juboi H."/>
            <person name="Basik A."/>
            <person name="Shamsul S.S."/>
            <person name="Arnold P."/>
            <person name="Schmitt E.K."/>
            <person name="Sanglier J.-J."/>
            <person name="Yeo T."/>
        </authorList>
    </citation>
    <scope>NUCLEOTIDE SEQUENCE [LARGE SCALE GENOMIC DNA]</scope>
    <source>
        <strain evidence="6">C296001</strain>
    </source>
</reference>
<dbReference type="Gene3D" id="3.20.20.70">
    <property type="entry name" value="Aldolase class I"/>
    <property type="match status" value="1"/>
</dbReference>
<comment type="caution">
    <text evidence="5">The sequence shown here is derived from an EMBL/GenBank/DDBJ whole genome shotgun (WGS) entry which is preliminary data.</text>
</comment>
<dbReference type="PATRIC" id="fig|1631356.3.peg.4321"/>